<sequence>MTLDIRRLWSDTPPLTAQQKAQILDLYQRPMTLFQDSGRAYQIGFNTALTYFGYLIEKETESHNDD</sequence>
<protein>
    <submittedName>
        <fullName evidence="1">Uncharacterized protein</fullName>
    </submittedName>
</protein>
<keyword evidence="2" id="KW-1185">Reference proteome</keyword>
<dbReference type="KEGG" id="bao:BAMF_0930"/>
<dbReference type="RefSeq" id="WP_013351551.1">
    <property type="nucleotide sequence ID" value="NC_014551.1"/>
</dbReference>
<dbReference type="EMBL" id="FN597644">
    <property type="protein sequence ID" value="CBI42056.1"/>
    <property type="molecule type" value="Genomic_DNA"/>
</dbReference>
<reference evidence="2" key="2">
    <citation type="journal article" date="2011" name="J. Biotechnol.">
        <title>Genome sequence of B. amyloliquefaciens type strain DSM7(T) reveals differences to plant-associated B. amyloliquefaciens FZB42.</title>
        <authorList>
            <person name="Ruckert C."/>
            <person name="Blom J."/>
            <person name="Chen X."/>
            <person name="Reva O."/>
            <person name="Borriss R."/>
        </authorList>
    </citation>
    <scope>NUCLEOTIDE SEQUENCE [LARGE SCALE GENOMIC DNA]</scope>
    <source>
        <strain evidence="2">DSM 7</strain>
    </source>
</reference>
<accession>A0A9P1JG41</accession>
<proteinExistence type="predicted"/>
<organism evidence="1 2">
    <name type="scientific">Bacillus amyloliquefaciens (strain ATCC 23350 / DSM 7 / BCRC 11601 / CCUG 28519 / NBRC 15535 / NRRL B-14393 / F)</name>
    <dbReference type="NCBI Taxonomy" id="692420"/>
    <lineage>
        <taxon>Bacteria</taxon>
        <taxon>Bacillati</taxon>
        <taxon>Bacillota</taxon>
        <taxon>Bacilli</taxon>
        <taxon>Bacillales</taxon>
        <taxon>Bacillaceae</taxon>
        <taxon>Bacillus</taxon>
        <taxon>Bacillus amyloliquefaciens group</taxon>
    </lineage>
</organism>
<evidence type="ECO:0000313" key="2">
    <source>
        <dbReference type="Proteomes" id="UP000006562"/>
    </source>
</evidence>
<gene>
    <name evidence="1" type="ordered locus">BAMF_0930</name>
</gene>
<reference evidence="1 2" key="1">
    <citation type="journal article" date="2011" name="Int. J. Syst. Evol. Microbiol.">
        <title>Relationship of Bacillus amyloliquefaciens clades associated with strains DSM 7T and FZB42T: a proposal for Bacillus amyloliquefaciens subsp. amyloliquefaciens subsp. nov. and Bacillus amyloliquefaciens subsp. plantarum subsp. nov. based on complete genome sequence comparisons.</title>
        <authorList>
            <person name="Borriss R."/>
            <person name="Chen X.H."/>
            <person name="Rueckert C."/>
            <person name="Blom J."/>
            <person name="Becker A."/>
            <person name="Baumgarth B."/>
            <person name="Fan B."/>
            <person name="Pukall R."/>
            <person name="Schumann P."/>
            <person name="Sproer C."/>
            <person name="Junge H."/>
            <person name="Vater J."/>
            <person name="Puhler A."/>
            <person name="Klenk H.P."/>
        </authorList>
    </citation>
    <scope>NUCLEOTIDE SEQUENCE [LARGE SCALE GENOMIC DNA]</scope>
    <source>
        <strain evidence="2">DSM 7</strain>
    </source>
</reference>
<name>A0A9P1JG41_BACAS</name>
<evidence type="ECO:0000313" key="1">
    <source>
        <dbReference type="EMBL" id="CBI42056.1"/>
    </source>
</evidence>
<dbReference type="AlphaFoldDB" id="A0A9P1JG41"/>
<dbReference type="Proteomes" id="UP000006562">
    <property type="component" value="Chromosome"/>
</dbReference>